<evidence type="ECO:0000256" key="2">
    <source>
        <dbReference type="ARBA" id="ARBA00022840"/>
    </source>
</evidence>
<sequence length="198" mass="22530">MRLTIVSGLSGSGKSVALNMLEDLAFYCIDNVPATLLDSLVSKIIETQDSLYNNLAVGLDARNRITDLESLPNLIRSLQRQGIYCEIIFLHADTDILLKRYRETRRAHPLRSEGIDLRNAIELERELLGPVTYSADLVIDTTQTSISELRELIRSRVVKHERDRLSILVESFGYKHGLPVDADFVFDLRCLPNPYWDL</sequence>
<dbReference type="InterPro" id="IPR053931">
    <property type="entry name" value="RapZ_C"/>
</dbReference>
<keyword evidence="3" id="KW-0342">GTP-binding</keyword>
<evidence type="ECO:0000259" key="5">
    <source>
        <dbReference type="Pfam" id="PF22740"/>
    </source>
</evidence>
<evidence type="ECO:0000256" key="1">
    <source>
        <dbReference type="ARBA" id="ARBA00022741"/>
    </source>
</evidence>
<evidence type="ECO:0008006" key="7">
    <source>
        <dbReference type="Google" id="ProtNLM"/>
    </source>
</evidence>
<feature type="domain" description="RapZ C-terminal" evidence="5">
    <location>
        <begin position="166"/>
        <end position="197"/>
    </location>
</feature>
<dbReference type="Pfam" id="PF03668">
    <property type="entry name" value="RapZ-like_N"/>
    <property type="match status" value="1"/>
</dbReference>
<dbReference type="SUPFAM" id="SSF52540">
    <property type="entry name" value="P-loop containing nucleoside triphosphate hydrolases"/>
    <property type="match status" value="1"/>
</dbReference>
<gene>
    <name evidence="6" type="ORF">METZ01_LOCUS470670</name>
</gene>
<dbReference type="EMBL" id="UINC01199406">
    <property type="protein sequence ID" value="SVE17816.1"/>
    <property type="molecule type" value="Genomic_DNA"/>
</dbReference>
<dbReference type="PANTHER" id="PTHR30448:SF0">
    <property type="entry name" value="RNASE ADAPTER PROTEIN RAPZ"/>
    <property type="match status" value="1"/>
</dbReference>
<dbReference type="InterPro" id="IPR005337">
    <property type="entry name" value="RapZ-like"/>
</dbReference>
<protein>
    <recommendedName>
        <fullName evidence="7">RNase adaptor protein RapZ</fullName>
    </recommendedName>
</protein>
<evidence type="ECO:0000259" key="4">
    <source>
        <dbReference type="Pfam" id="PF03668"/>
    </source>
</evidence>
<evidence type="ECO:0000313" key="6">
    <source>
        <dbReference type="EMBL" id="SVE17816.1"/>
    </source>
</evidence>
<accession>A0A383BC98</accession>
<dbReference type="GO" id="GO:0005524">
    <property type="term" value="F:ATP binding"/>
    <property type="evidence" value="ECO:0007669"/>
    <property type="project" value="UniProtKB-KW"/>
</dbReference>
<dbReference type="AlphaFoldDB" id="A0A383BC98"/>
<dbReference type="GO" id="GO:0005525">
    <property type="term" value="F:GTP binding"/>
    <property type="evidence" value="ECO:0007669"/>
    <property type="project" value="UniProtKB-KW"/>
</dbReference>
<feature type="domain" description="RapZ-like N-terminal" evidence="4">
    <location>
        <begin position="1"/>
        <end position="157"/>
    </location>
</feature>
<dbReference type="Pfam" id="PF22740">
    <property type="entry name" value="PapZ_C"/>
    <property type="match status" value="1"/>
</dbReference>
<feature type="non-terminal residue" evidence="6">
    <location>
        <position position="198"/>
    </location>
</feature>
<dbReference type="InterPro" id="IPR027417">
    <property type="entry name" value="P-loop_NTPase"/>
</dbReference>
<organism evidence="6">
    <name type="scientific">marine metagenome</name>
    <dbReference type="NCBI Taxonomy" id="408172"/>
    <lineage>
        <taxon>unclassified sequences</taxon>
        <taxon>metagenomes</taxon>
        <taxon>ecological metagenomes</taxon>
    </lineage>
</organism>
<keyword evidence="1" id="KW-0547">Nucleotide-binding</keyword>
<dbReference type="PANTHER" id="PTHR30448">
    <property type="entry name" value="RNASE ADAPTER PROTEIN RAPZ"/>
    <property type="match status" value="1"/>
</dbReference>
<dbReference type="Gene3D" id="3.40.50.300">
    <property type="entry name" value="P-loop containing nucleotide triphosphate hydrolases"/>
    <property type="match status" value="1"/>
</dbReference>
<reference evidence="6" key="1">
    <citation type="submission" date="2018-05" db="EMBL/GenBank/DDBJ databases">
        <authorList>
            <person name="Lanie J.A."/>
            <person name="Ng W.-L."/>
            <person name="Kazmierczak K.M."/>
            <person name="Andrzejewski T.M."/>
            <person name="Davidsen T.M."/>
            <person name="Wayne K.J."/>
            <person name="Tettelin H."/>
            <person name="Glass J.I."/>
            <person name="Rusch D."/>
            <person name="Podicherti R."/>
            <person name="Tsui H.-C.T."/>
            <person name="Winkler M.E."/>
        </authorList>
    </citation>
    <scope>NUCLEOTIDE SEQUENCE</scope>
</reference>
<keyword evidence="2" id="KW-0067">ATP-binding</keyword>
<proteinExistence type="predicted"/>
<dbReference type="InterPro" id="IPR053930">
    <property type="entry name" value="RapZ-like_N"/>
</dbReference>
<evidence type="ECO:0000256" key="3">
    <source>
        <dbReference type="ARBA" id="ARBA00023134"/>
    </source>
</evidence>
<name>A0A383BC98_9ZZZZ</name>